<reference evidence="2 3" key="1">
    <citation type="submission" date="2015-04" db="EMBL/GenBank/DDBJ databases">
        <title>Whole genome shotgun sequence of Sphingomonas changbaiensis NBRC 104936.</title>
        <authorList>
            <person name="Katano-Makiyama Y."/>
            <person name="Hosoyama A."/>
            <person name="Hashimoto M."/>
            <person name="Noguchi M."/>
            <person name="Tsuchikane K."/>
            <person name="Ohji S."/>
            <person name="Yamazoe A."/>
            <person name="Ichikawa N."/>
            <person name="Kimura A."/>
            <person name="Fujita N."/>
        </authorList>
    </citation>
    <scope>NUCLEOTIDE SEQUENCE [LARGE SCALE GENOMIC DNA]</scope>
    <source>
        <strain evidence="2 3">NBRC 104936</strain>
    </source>
</reference>
<keyword evidence="3" id="KW-1185">Reference proteome</keyword>
<sequence length="454" mass="51197">MREGPLALISSDEQRFNEAVSQLILRDYELKLPYASKLLKPLADSVPVFLVIDNVDQVESADAQARIFLEATAIARTLRCNLILAMRDATYVKNRASAVFDAFDFDAVYIDPPDIKSVLSKRFAVAGQLLRGRKIEFEAENGSKVIVDNGKSIIDMLSDSVLGTEVGRIIEVAATGDTRLALKMTRQFLQYGYSSTGKAVSIYQRTGRYRLPPHEALRAIMLGNQNVYRETLSVIGNPFDSYLGRSSVQFLRLFIMSALVVYSSESDFDGISVKTVYDSLETIGISNEYSFRVLTDLVSHRYIYTKSQHELCEDSLILPSRLCGYVVRDLVGRLMFLETTMFDTFISDNSVWSAIDTNVRLIYREKDFLTKFKRRREVAWAFFRYCRDGVDQLVSQARERALPMQWCVNPLTKIENRFKGDLSRAGDSAAKNYGPQPNGGSGLPLFSDRRPALG</sequence>
<comment type="caution">
    <text evidence="2">The sequence shown here is derived from an EMBL/GenBank/DDBJ whole genome shotgun (WGS) entry which is preliminary data.</text>
</comment>
<feature type="region of interest" description="Disordered" evidence="1">
    <location>
        <begin position="426"/>
        <end position="454"/>
    </location>
</feature>
<name>A0A0E9MQS4_9SPHN</name>
<dbReference type="Proteomes" id="UP000033202">
    <property type="component" value="Unassembled WGS sequence"/>
</dbReference>
<organism evidence="2 3">
    <name type="scientific">Sphingomonas changbaiensis NBRC 104936</name>
    <dbReference type="NCBI Taxonomy" id="1219043"/>
    <lineage>
        <taxon>Bacteria</taxon>
        <taxon>Pseudomonadati</taxon>
        <taxon>Pseudomonadota</taxon>
        <taxon>Alphaproteobacteria</taxon>
        <taxon>Sphingomonadales</taxon>
        <taxon>Sphingomonadaceae</taxon>
        <taxon>Sphingomonas</taxon>
    </lineage>
</organism>
<proteinExistence type="predicted"/>
<accession>A0A0E9MQS4</accession>
<evidence type="ECO:0000256" key="1">
    <source>
        <dbReference type="SAM" id="MobiDB-lite"/>
    </source>
</evidence>
<evidence type="ECO:0000313" key="3">
    <source>
        <dbReference type="Proteomes" id="UP000033202"/>
    </source>
</evidence>
<dbReference type="EMBL" id="BBWU01000039">
    <property type="protein sequence ID" value="GAO39848.1"/>
    <property type="molecule type" value="Genomic_DNA"/>
</dbReference>
<protein>
    <submittedName>
        <fullName evidence="2">Uncharacterized protein</fullName>
    </submittedName>
</protein>
<evidence type="ECO:0000313" key="2">
    <source>
        <dbReference type="EMBL" id="GAO39848.1"/>
    </source>
</evidence>
<dbReference type="AlphaFoldDB" id="A0A0E9MQS4"/>
<gene>
    <name evidence="2" type="ORF">SCH01S_39_01330</name>
</gene>